<gene>
    <name evidence="1" type="ORF">I2I01_04835</name>
</gene>
<protein>
    <submittedName>
        <fullName evidence="1">Uncharacterized protein</fullName>
    </submittedName>
</protein>
<reference evidence="1 2" key="1">
    <citation type="submission" date="2020-11" db="EMBL/GenBank/DDBJ databases">
        <authorList>
            <person name="Kim M.K."/>
        </authorList>
    </citation>
    <scope>NUCLEOTIDE SEQUENCE [LARGE SCALE GENOMIC DNA]</scope>
    <source>
        <strain evidence="1 2">BT439</strain>
    </source>
</reference>
<dbReference type="RefSeq" id="WP_196285275.1">
    <property type="nucleotide sequence ID" value="NZ_JADQDP010000001.1"/>
</dbReference>
<proteinExistence type="predicted"/>
<comment type="caution">
    <text evidence="1">The sequence shown here is derived from an EMBL/GenBank/DDBJ whole genome shotgun (WGS) entry which is preliminary data.</text>
</comment>
<dbReference type="Proteomes" id="UP000645610">
    <property type="component" value="Unassembled WGS sequence"/>
</dbReference>
<organism evidence="1 2">
    <name type="scientific">Hymenobacter properus</name>
    <dbReference type="NCBI Taxonomy" id="2791026"/>
    <lineage>
        <taxon>Bacteria</taxon>
        <taxon>Pseudomonadati</taxon>
        <taxon>Bacteroidota</taxon>
        <taxon>Cytophagia</taxon>
        <taxon>Cytophagales</taxon>
        <taxon>Hymenobacteraceae</taxon>
        <taxon>Hymenobacter</taxon>
    </lineage>
</organism>
<dbReference type="SUPFAM" id="SSF82185">
    <property type="entry name" value="Histone H3 K4-specific methyltransferase SET7/9 N-terminal domain"/>
    <property type="match status" value="1"/>
</dbReference>
<accession>A0A931BE91</accession>
<dbReference type="AlphaFoldDB" id="A0A931BE91"/>
<keyword evidence="2" id="KW-1185">Reference proteome</keyword>
<sequence>MQTQQYNTGAVEEFNVLKTDKKVRHGTYVRYLPRTFAGVVVLETGSYDHGQKEGEWRTFSEERPWWNRITSVGAYHTGEKEGIWTYYHRYMPGPTAATTVNKEANAKTGYSVDVKDTTAIVQAQGLYAQGKRVGVWTYFDRQKQVVQKVNHFSNQLLYWQDAAAPANHPLLYAGGKDQLRVEIMGALGPFFALGFDKNRSAEFIYQVDAAGKQLAIVYAEATGLTRYEKQLLQVLAKVPPYWVPQLANGQPMASQYRVKISIEVEADGSRKRARALVEPLGS</sequence>
<evidence type="ECO:0000313" key="1">
    <source>
        <dbReference type="EMBL" id="MBF9140946.1"/>
    </source>
</evidence>
<name>A0A931BE91_9BACT</name>
<evidence type="ECO:0000313" key="2">
    <source>
        <dbReference type="Proteomes" id="UP000645610"/>
    </source>
</evidence>
<dbReference type="EMBL" id="JADQDP010000001">
    <property type="protein sequence ID" value="MBF9140946.1"/>
    <property type="molecule type" value="Genomic_DNA"/>
</dbReference>